<gene>
    <name evidence="2" type="ORF">FXN63_15420</name>
</gene>
<evidence type="ECO:0000313" key="2">
    <source>
        <dbReference type="EMBL" id="QEI07073.1"/>
    </source>
</evidence>
<dbReference type="OrthoDB" id="8962020at2"/>
<protein>
    <recommendedName>
        <fullName evidence="4">Outer membrane protein assembly factor BamE</fullName>
    </recommendedName>
</protein>
<sequence length="171" mass="18813">MNITLPLRLAATAVLVAALGACAYPGQLQTGTSVTEATSKYGAPVVERPLPGGGKRLIWTTQPLGQYAWRADADASGTIRSVTQVLSTPEFDRLSQGTWTRDRLLGEFGPPAEVSTVGFRTSTEVWSWRYKESDVFPYMLYAYFDDRGNMIRYHKGPDPMFDAKDGSGDRP</sequence>
<keyword evidence="3" id="KW-1185">Reference proteome</keyword>
<evidence type="ECO:0008006" key="4">
    <source>
        <dbReference type="Google" id="ProtNLM"/>
    </source>
</evidence>
<proteinExistence type="predicted"/>
<evidence type="ECO:0000313" key="3">
    <source>
        <dbReference type="Proteomes" id="UP000325161"/>
    </source>
</evidence>
<keyword evidence="1" id="KW-0732">Signal</keyword>
<name>A0A5C0B049_9BURK</name>
<dbReference type="AlphaFoldDB" id="A0A5C0B049"/>
<dbReference type="KEGG" id="pacr:FXN63_15420"/>
<feature type="chain" id="PRO_5022728230" description="Outer membrane protein assembly factor BamE" evidence="1">
    <location>
        <begin position="24"/>
        <end position="171"/>
    </location>
</feature>
<dbReference type="RefSeq" id="WP_148816120.1">
    <property type="nucleotide sequence ID" value="NZ_CP043046.1"/>
</dbReference>
<accession>A0A5C0B049</accession>
<reference evidence="2 3" key="1">
    <citation type="submission" date="2019-08" db="EMBL/GenBank/DDBJ databases">
        <title>Amphibian skin-associated Pigmentiphaga: genome sequence and occurrence across geography and hosts.</title>
        <authorList>
            <person name="Bletz M.C."/>
            <person name="Bunk B."/>
            <person name="Sproeer C."/>
            <person name="Biwer P."/>
            <person name="Reiter S."/>
            <person name="Rabemananjara F.C.E."/>
            <person name="Schulz S."/>
            <person name="Overmann J."/>
            <person name="Vences M."/>
        </authorList>
    </citation>
    <scope>NUCLEOTIDE SEQUENCE [LARGE SCALE GENOMIC DNA]</scope>
    <source>
        <strain evidence="2 3">Mada1488</strain>
    </source>
</reference>
<dbReference type="EMBL" id="CP043046">
    <property type="protein sequence ID" value="QEI07073.1"/>
    <property type="molecule type" value="Genomic_DNA"/>
</dbReference>
<organism evidence="2 3">
    <name type="scientific">Pigmentiphaga aceris</name>
    <dbReference type="NCBI Taxonomy" id="1940612"/>
    <lineage>
        <taxon>Bacteria</taxon>
        <taxon>Pseudomonadati</taxon>
        <taxon>Pseudomonadota</taxon>
        <taxon>Betaproteobacteria</taxon>
        <taxon>Burkholderiales</taxon>
        <taxon>Alcaligenaceae</taxon>
        <taxon>Pigmentiphaga</taxon>
    </lineage>
</organism>
<evidence type="ECO:0000256" key="1">
    <source>
        <dbReference type="SAM" id="SignalP"/>
    </source>
</evidence>
<dbReference type="Proteomes" id="UP000325161">
    <property type="component" value="Chromosome"/>
</dbReference>
<feature type="signal peptide" evidence="1">
    <location>
        <begin position="1"/>
        <end position="23"/>
    </location>
</feature>